<evidence type="ECO:0000313" key="4">
    <source>
        <dbReference type="EMBL" id="GAF76864.1"/>
    </source>
</evidence>
<keyword evidence="3" id="KW-0325">Glycoprotein</keyword>
<dbReference type="GO" id="GO:0016020">
    <property type="term" value="C:membrane"/>
    <property type="evidence" value="ECO:0007669"/>
    <property type="project" value="InterPro"/>
</dbReference>
<evidence type="ECO:0008006" key="5">
    <source>
        <dbReference type="Google" id="ProtNLM"/>
    </source>
</evidence>
<organism evidence="4">
    <name type="scientific">marine sediment metagenome</name>
    <dbReference type="NCBI Taxonomy" id="412755"/>
    <lineage>
        <taxon>unclassified sequences</taxon>
        <taxon>metagenomes</taxon>
        <taxon>ecological metagenomes</taxon>
    </lineage>
</organism>
<dbReference type="GO" id="GO:0008241">
    <property type="term" value="F:peptidyl-dipeptidase activity"/>
    <property type="evidence" value="ECO:0007669"/>
    <property type="project" value="InterPro"/>
</dbReference>
<gene>
    <name evidence="4" type="ORF">S01H1_05883</name>
</gene>
<dbReference type="EMBL" id="BARS01003054">
    <property type="protein sequence ID" value="GAF76864.1"/>
    <property type="molecule type" value="Genomic_DNA"/>
</dbReference>
<protein>
    <recommendedName>
        <fullName evidence="5">Peptidase M3A/M3B catalytic domain-containing protein</fullName>
    </recommendedName>
</protein>
<dbReference type="GO" id="GO:0006508">
    <property type="term" value="P:proteolysis"/>
    <property type="evidence" value="ECO:0007669"/>
    <property type="project" value="InterPro"/>
</dbReference>
<keyword evidence="2" id="KW-1015">Disulfide bond</keyword>
<sequence length="240" mass="27668">MKILSTTIVMLILTIVLFGCAPRTKEKQLEKFITAHVEKIKPIRKKASLAYWNAAITGNSKDYDKFSKLQLKIRQIYTNPEEFTFLRDIKESGQVKDAKLARQLDELYNAYLENQIEPQLLKKIVDLGTEIEKNFSTFRGTIGTEKVTTNEIKEILKTETDSVKRKEAWLASKQVGHVVATDIIRLVKLRNEAARKVGFDNYHTLSLTIAEQNIEELDEIFNKLYELTNEPFAKLKDDLD</sequence>
<dbReference type="SUPFAM" id="SSF55486">
    <property type="entry name" value="Metalloproteases ('zincins'), catalytic domain"/>
    <property type="match status" value="1"/>
</dbReference>
<keyword evidence="1" id="KW-0732">Signal</keyword>
<name>X0S779_9ZZZZ</name>
<evidence type="ECO:0000256" key="2">
    <source>
        <dbReference type="ARBA" id="ARBA00023157"/>
    </source>
</evidence>
<proteinExistence type="predicted"/>
<dbReference type="AlphaFoldDB" id="X0S779"/>
<dbReference type="Pfam" id="PF01401">
    <property type="entry name" value="Peptidase_M2"/>
    <property type="match status" value="1"/>
</dbReference>
<reference evidence="4" key="1">
    <citation type="journal article" date="2014" name="Front. Microbiol.">
        <title>High frequency of phylogenetically diverse reductive dehalogenase-homologous genes in deep subseafloor sedimentary metagenomes.</title>
        <authorList>
            <person name="Kawai M."/>
            <person name="Futagami T."/>
            <person name="Toyoda A."/>
            <person name="Takaki Y."/>
            <person name="Nishi S."/>
            <person name="Hori S."/>
            <person name="Arai W."/>
            <person name="Tsubouchi T."/>
            <person name="Morono Y."/>
            <person name="Uchiyama I."/>
            <person name="Ito T."/>
            <person name="Fujiyama A."/>
            <person name="Inagaki F."/>
            <person name="Takami H."/>
        </authorList>
    </citation>
    <scope>NUCLEOTIDE SEQUENCE</scope>
    <source>
        <strain evidence="4">Expedition CK06-06</strain>
    </source>
</reference>
<dbReference type="InterPro" id="IPR001548">
    <property type="entry name" value="Peptidase_M2"/>
</dbReference>
<dbReference type="GO" id="GO:0008237">
    <property type="term" value="F:metallopeptidase activity"/>
    <property type="evidence" value="ECO:0007669"/>
    <property type="project" value="InterPro"/>
</dbReference>
<accession>X0S779</accession>
<dbReference type="Gene3D" id="1.10.1370.30">
    <property type="match status" value="1"/>
</dbReference>
<evidence type="ECO:0000256" key="1">
    <source>
        <dbReference type="ARBA" id="ARBA00022729"/>
    </source>
</evidence>
<dbReference type="PROSITE" id="PS51257">
    <property type="entry name" value="PROKAR_LIPOPROTEIN"/>
    <property type="match status" value="1"/>
</dbReference>
<comment type="caution">
    <text evidence="4">The sequence shown here is derived from an EMBL/GenBank/DDBJ whole genome shotgun (WGS) entry which is preliminary data.</text>
</comment>
<evidence type="ECO:0000256" key="3">
    <source>
        <dbReference type="ARBA" id="ARBA00023180"/>
    </source>
</evidence>
<feature type="non-terminal residue" evidence="4">
    <location>
        <position position="240"/>
    </location>
</feature>